<evidence type="ECO:0000313" key="5">
    <source>
        <dbReference type="Proteomes" id="UP001157960"/>
    </source>
</evidence>
<reference evidence="4 5" key="1">
    <citation type="submission" date="2017-05" db="EMBL/GenBank/DDBJ databases">
        <authorList>
            <person name="Varghese N."/>
            <person name="Submissions S."/>
        </authorList>
    </citation>
    <scope>NUCLEOTIDE SEQUENCE [LARGE SCALE GENOMIC DNA]</scope>
    <source>
        <strain evidence="4 5">DSM 28214</strain>
    </source>
</reference>
<keyword evidence="1" id="KW-0175">Coiled coil</keyword>
<evidence type="ECO:0000259" key="2">
    <source>
        <dbReference type="Pfam" id="PF01609"/>
    </source>
</evidence>
<feature type="domain" description="Transposase InsH N-terminal" evidence="3">
    <location>
        <begin position="53"/>
        <end position="143"/>
    </location>
</feature>
<feature type="domain" description="Transposase IS4-like" evidence="2">
    <location>
        <begin position="287"/>
        <end position="468"/>
    </location>
</feature>
<proteinExistence type="predicted"/>
<name>A0ABY1PL03_9FLAO</name>
<evidence type="ECO:0000313" key="4">
    <source>
        <dbReference type="EMBL" id="SMP36538.1"/>
    </source>
</evidence>
<dbReference type="InterPro" id="IPR047629">
    <property type="entry name" value="IS1182_transpos"/>
</dbReference>
<dbReference type="InterPro" id="IPR008490">
    <property type="entry name" value="Transposase_InsH_N"/>
</dbReference>
<gene>
    <name evidence="4" type="ORF">SAMN06264346_1311</name>
</gene>
<dbReference type="PANTHER" id="PTHR33408:SF2">
    <property type="entry name" value="TRANSPOSASE DDE DOMAIN-CONTAINING PROTEIN"/>
    <property type="match status" value="1"/>
</dbReference>
<organism evidence="4 5">
    <name type="scientific">Chryseobacterium profundimaris</name>
    <dbReference type="NCBI Taxonomy" id="1387275"/>
    <lineage>
        <taxon>Bacteria</taxon>
        <taxon>Pseudomonadati</taxon>
        <taxon>Bacteroidota</taxon>
        <taxon>Flavobacteriia</taxon>
        <taxon>Flavobacteriales</taxon>
        <taxon>Weeksellaceae</taxon>
        <taxon>Chryseobacterium group</taxon>
        <taxon>Chryseobacterium</taxon>
    </lineage>
</organism>
<sequence>RGCLKSEIAFFMQKRKAEAFLIVANFVICCVLTKSKVVFKDYNPKENLLFPPNLSELIDDKHPVKIVSNIIDGLDIKNLIKTYKPGGTSSYHPKMLLKVLIYGYLSNIYSSRKMEQALKENIHFMWLSAMSRPDHNTLNRFRSERLKGEVKAIFTQIVLLLEKEGLVSLETTFVDGTKIEANANRYTFVWGRAIKKHQVRIAEQLEELWNYAESVAKEELQNTENIDFKEIDSEKVTQTIDKINEVLKDKKIPSKVRQKLNYAKKNWANNLDKYKKQQAILQARNSYSKTDTDATFMRMKEDHMRNGQLKAAYNLQISTNKQFILHYSIHPNPTDTKTLESHLKGFEDRYHKVPKELVADAGYGSEENYNLLKNNKIKPYVKYNYFRKDQKSGQITTSQNNPKLAKIRERVFKLLNTKKGIKLRKQRCHDVEPVFAELKHNKNFKRFMLRGKTKVEVEIGILAIAHNLKKMTKAA</sequence>
<dbReference type="Pfam" id="PF01609">
    <property type="entry name" value="DDE_Tnp_1"/>
    <property type="match status" value="1"/>
</dbReference>
<dbReference type="InterPro" id="IPR002559">
    <property type="entry name" value="Transposase_11"/>
</dbReference>
<dbReference type="Proteomes" id="UP001157960">
    <property type="component" value="Unassembled WGS sequence"/>
</dbReference>
<protein>
    <submittedName>
        <fullName evidence="4">Transposase</fullName>
    </submittedName>
</protein>
<evidence type="ECO:0000259" key="3">
    <source>
        <dbReference type="Pfam" id="PF05598"/>
    </source>
</evidence>
<dbReference type="Pfam" id="PF05598">
    <property type="entry name" value="DUF772"/>
    <property type="match status" value="1"/>
</dbReference>
<dbReference type="EMBL" id="FXTZ01000031">
    <property type="protein sequence ID" value="SMP36538.1"/>
    <property type="molecule type" value="Genomic_DNA"/>
</dbReference>
<accession>A0ABY1PL03</accession>
<comment type="caution">
    <text evidence="4">The sequence shown here is derived from an EMBL/GenBank/DDBJ whole genome shotgun (WGS) entry which is preliminary data.</text>
</comment>
<dbReference type="PANTHER" id="PTHR33408">
    <property type="entry name" value="TRANSPOSASE"/>
    <property type="match status" value="1"/>
</dbReference>
<feature type="non-terminal residue" evidence="4">
    <location>
        <position position="1"/>
    </location>
</feature>
<keyword evidence="5" id="KW-1185">Reference proteome</keyword>
<feature type="coiled-coil region" evidence="1">
    <location>
        <begin position="257"/>
        <end position="284"/>
    </location>
</feature>
<evidence type="ECO:0000256" key="1">
    <source>
        <dbReference type="SAM" id="Coils"/>
    </source>
</evidence>
<dbReference type="NCBIfam" id="NF033551">
    <property type="entry name" value="transpos_IS1182"/>
    <property type="match status" value="1"/>
</dbReference>